<evidence type="ECO:0000313" key="3">
    <source>
        <dbReference type="Proteomes" id="UP001156706"/>
    </source>
</evidence>
<organism evidence="2 3">
    <name type="scientific">Chitinimonas prasina</name>
    <dbReference type="NCBI Taxonomy" id="1434937"/>
    <lineage>
        <taxon>Bacteria</taxon>
        <taxon>Pseudomonadati</taxon>
        <taxon>Pseudomonadota</taxon>
        <taxon>Betaproteobacteria</taxon>
        <taxon>Neisseriales</taxon>
        <taxon>Chitinibacteraceae</taxon>
        <taxon>Chitinimonas</taxon>
    </lineage>
</organism>
<protein>
    <recommendedName>
        <fullName evidence="4">Lipoprotein</fullName>
    </recommendedName>
</protein>
<keyword evidence="3" id="KW-1185">Reference proteome</keyword>
<gene>
    <name evidence="2" type="ORF">GCM10007907_08140</name>
</gene>
<dbReference type="Proteomes" id="UP001156706">
    <property type="component" value="Unassembled WGS sequence"/>
</dbReference>
<sequence length="179" mass="19335">MKRLFVLAAALLLTACATQTPVYQPSIANVQKLNALQPLKVGEFRVADPKLDSIGLRGSSMRSSVGSNYGDYIEQALGQDLALAKKLEPAASTEISGELLAHDIDISGFSTGNGKIKVQFVVKKNAQEAFRKQISAESQWESSFVGAVAIPRGIENYALLLQRLFANLYDDADFIAATK</sequence>
<feature type="chain" id="PRO_5046141959" description="Lipoprotein" evidence="1">
    <location>
        <begin position="18"/>
        <end position="179"/>
    </location>
</feature>
<dbReference type="RefSeq" id="WP_284195163.1">
    <property type="nucleotide sequence ID" value="NZ_BSOG01000001.1"/>
</dbReference>
<evidence type="ECO:0008006" key="4">
    <source>
        <dbReference type="Google" id="ProtNLM"/>
    </source>
</evidence>
<feature type="signal peptide" evidence="1">
    <location>
        <begin position="1"/>
        <end position="17"/>
    </location>
</feature>
<evidence type="ECO:0000313" key="2">
    <source>
        <dbReference type="EMBL" id="GLR12024.1"/>
    </source>
</evidence>
<proteinExistence type="predicted"/>
<keyword evidence="1" id="KW-0732">Signal</keyword>
<reference evidence="3" key="1">
    <citation type="journal article" date="2019" name="Int. J. Syst. Evol. Microbiol.">
        <title>The Global Catalogue of Microorganisms (GCM) 10K type strain sequencing project: providing services to taxonomists for standard genome sequencing and annotation.</title>
        <authorList>
            <consortium name="The Broad Institute Genomics Platform"/>
            <consortium name="The Broad Institute Genome Sequencing Center for Infectious Disease"/>
            <person name="Wu L."/>
            <person name="Ma J."/>
        </authorList>
    </citation>
    <scope>NUCLEOTIDE SEQUENCE [LARGE SCALE GENOMIC DNA]</scope>
    <source>
        <strain evidence="3">NBRC 110044</strain>
    </source>
</reference>
<dbReference type="EMBL" id="BSOG01000001">
    <property type="protein sequence ID" value="GLR12024.1"/>
    <property type="molecule type" value="Genomic_DNA"/>
</dbReference>
<dbReference type="PROSITE" id="PS51257">
    <property type="entry name" value="PROKAR_LIPOPROTEIN"/>
    <property type="match status" value="1"/>
</dbReference>
<evidence type="ECO:0000256" key="1">
    <source>
        <dbReference type="SAM" id="SignalP"/>
    </source>
</evidence>
<accession>A0ABQ5YB52</accession>
<name>A0ABQ5YB52_9NEIS</name>
<comment type="caution">
    <text evidence="2">The sequence shown here is derived from an EMBL/GenBank/DDBJ whole genome shotgun (WGS) entry which is preliminary data.</text>
</comment>